<dbReference type="InterPro" id="IPR013857">
    <property type="entry name" value="NADH-UbQ_OxRdtase-assoc_prot30"/>
</dbReference>
<dbReference type="Proteomes" id="UP000075766">
    <property type="component" value="Unassembled WGS sequence"/>
</dbReference>
<dbReference type="SUPFAM" id="SSF49785">
    <property type="entry name" value="Galactose-binding domain-like"/>
    <property type="match status" value="1"/>
</dbReference>
<sequence length="171" mass="19176">MRERLIDDFGAADGRSCLGTRWRLVADQVMGGRSQGTHWYGEEDGRRVLCMRGAVSLAEGGGFLQLLLPLVESGTFDAGDFTGFWLRVRGNGEDYNLHLKSDALHHPWQSYRAGFTATLAWRTCHLPFAAFRPHRADRPLDPRRLTRLGVVAIGRAFEAELCLDAIGLYRD</sequence>
<name>A0ABR5VIS4_MARGR</name>
<dbReference type="InterPro" id="IPR008979">
    <property type="entry name" value="Galactose-bd-like_sf"/>
</dbReference>
<comment type="caution">
    <text evidence="2">The sequence shown here is derived from an EMBL/GenBank/DDBJ whole genome shotgun (WGS) entry which is preliminary data.</text>
</comment>
<keyword evidence="3" id="KW-1185">Reference proteome</keyword>
<evidence type="ECO:0000313" key="2">
    <source>
        <dbReference type="EMBL" id="KXX65482.1"/>
    </source>
</evidence>
<organism evidence="2 3">
    <name type="scientific">Marichromatium gracile</name>
    <name type="common">Chromatium gracile</name>
    <dbReference type="NCBI Taxonomy" id="1048"/>
    <lineage>
        <taxon>Bacteria</taxon>
        <taxon>Pseudomonadati</taxon>
        <taxon>Pseudomonadota</taxon>
        <taxon>Gammaproteobacteria</taxon>
        <taxon>Chromatiales</taxon>
        <taxon>Chromatiaceae</taxon>
        <taxon>Marichromatium</taxon>
    </lineage>
</organism>
<protein>
    <recommendedName>
        <fullName evidence="1">NADH:ubiquinone oxidoreductase intermediate-associated protein 30 domain-containing protein</fullName>
    </recommendedName>
</protein>
<dbReference type="RefSeq" id="WP_062273205.1">
    <property type="nucleotide sequence ID" value="NZ_LSYU01000033.1"/>
</dbReference>
<evidence type="ECO:0000313" key="3">
    <source>
        <dbReference type="Proteomes" id="UP000075766"/>
    </source>
</evidence>
<accession>A0ABR5VIS4</accession>
<dbReference type="EMBL" id="LSYU01000033">
    <property type="protein sequence ID" value="KXX65482.1"/>
    <property type="molecule type" value="Genomic_DNA"/>
</dbReference>
<evidence type="ECO:0000259" key="1">
    <source>
        <dbReference type="Pfam" id="PF08547"/>
    </source>
</evidence>
<reference evidence="2 3" key="1">
    <citation type="submission" date="2016-02" db="EMBL/GenBank/DDBJ databases">
        <title>Genome sequence of Marichromatium gracile YL-28, a purple sulfur bacterium.</title>
        <authorList>
            <person name="Zhao C."/>
            <person name="Hong X."/>
            <person name="Chen S."/>
            <person name="Yang S."/>
        </authorList>
    </citation>
    <scope>NUCLEOTIDE SEQUENCE [LARGE SCALE GENOMIC DNA]</scope>
    <source>
        <strain evidence="2 3">YL28</strain>
    </source>
</reference>
<gene>
    <name evidence="2" type="ORF">AY586_01145</name>
</gene>
<proteinExistence type="predicted"/>
<feature type="domain" description="NADH:ubiquinone oxidoreductase intermediate-associated protein 30" evidence="1">
    <location>
        <begin position="20"/>
        <end position="153"/>
    </location>
</feature>
<dbReference type="Pfam" id="PF08547">
    <property type="entry name" value="CIA30"/>
    <property type="match status" value="1"/>
</dbReference>